<feature type="region of interest" description="Disordered" evidence="1">
    <location>
        <begin position="1"/>
        <end position="62"/>
    </location>
</feature>
<sequence length="220" mass="25332">MPPMEPKEAPGKETMGTRKKSMPFPRPRLYMLERRKTDPVVESSVPGDYSGTLTRSQSHRTEYNQKLQEKVTSQAGCSTAETLNQEKEHQRMMAKRSKIIKELIQTEKDYLNDLDLCIREVVQPLRNKQIDQLGVDSLFSNIESVHQISAKLLSLLEEATTDVEPAMQVIGKVFLQIKGPLEDIYKIYCYHHDEAHSVLESYEKEEELKQHLSLCIQSLK</sequence>
<organism evidence="3 4">
    <name type="scientific">Delphinapterus leucas</name>
    <name type="common">Beluga whale</name>
    <dbReference type="NCBI Taxonomy" id="9749"/>
    <lineage>
        <taxon>Eukaryota</taxon>
        <taxon>Metazoa</taxon>
        <taxon>Chordata</taxon>
        <taxon>Craniata</taxon>
        <taxon>Vertebrata</taxon>
        <taxon>Euteleostomi</taxon>
        <taxon>Mammalia</taxon>
        <taxon>Eutheria</taxon>
        <taxon>Laurasiatheria</taxon>
        <taxon>Artiodactyla</taxon>
        <taxon>Whippomorpha</taxon>
        <taxon>Cetacea</taxon>
        <taxon>Odontoceti</taxon>
        <taxon>Monodontidae</taxon>
        <taxon>Delphinapterus</taxon>
    </lineage>
</organism>
<dbReference type="SUPFAM" id="SSF48065">
    <property type="entry name" value="DBL homology domain (DH-domain)"/>
    <property type="match status" value="1"/>
</dbReference>
<evidence type="ECO:0000313" key="3">
    <source>
        <dbReference type="Proteomes" id="UP000248483"/>
    </source>
</evidence>
<dbReference type="Gene3D" id="1.20.900.10">
    <property type="entry name" value="Dbl homology (DH) domain"/>
    <property type="match status" value="1"/>
</dbReference>
<evidence type="ECO:0000259" key="2">
    <source>
        <dbReference type="PROSITE" id="PS50010"/>
    </source>
</evidence>
<dbReference type="Proteomes" id="UP000248483">
    <property type="component" value="Unplaced"/>
</dbReference>
<evidence type="ECO:0000256" key="1">
    <source>
        <dbReference type="SAM" id="MobiDB-lite"/>
    </source>
</evidence>
<protein>
    <submittedName>
        <fullName evidence="4">Rho guanine nucleotide exchange factor 38 isoform X2</fullName>
    </submittedName>
</protein>
<dbReference type="PANTHER" id="PTHR22834">
    <property type="entry name" value="NUCLEAR FUSION PROTEIN FUS2"/>
    <property type="match status" value="1"/>
</dbReference>
<dbReference type="AlphaFoldDB" id="A0A2Y9ML98"/>
<dbReference type="CTD" id="54848"/>
<feature type="domain" description="DH" evidence="2">
    <location>
        <begin position="95"/>
        <end position="220"/>
    </location>
</feature>
<dbReference type="Pfam" id="PF00621">
    <property type="entry name" value="RhoGEF"/>
    <property type="match status" value="1"/>
</dbReference>
<gene>
    <name evidence="4" type="primary">ARHGEF38</name>
</gene>
<dbReference type="InterPro" id="IPR051492">
    <property type="entry name" value="Dynamin-Rho_GEF"/>
</dbReference>
<keyword evidence="3" id="KW-1185">Reference proteome</keyword>
<dbReference type="GO" id="GO:0005737">
    <property type="term" value="C:cytoplasm"/>
    <property type="evidence" value="ECO:0007669"/>
    <property type="project" value="TreeGrafter"/>
</dbReference>
<dbReference type="GeneID" id="111171476"/>
<accession>A0A2Y9ML98</accession>
<dbReference type="RefSeq" id="XP_022422780.1">
    <property type="nucleotide sequence ID" value="XM_022567072.1"/>
</dbReference>
<dbReference type="InterPro" id="IPR035899">
    <property type="entry name" value="DBL_dom_sf"/>
</dbReference>
<reference evidence="4" key="1">
    <citation type="submission" date="2025-08" db="UniProtKB">
        <authorList>
            <consortium name="RefSeq"/>
        </authorList>
    </citation>
    <scope>IDENTIFICATION</scope>
    <source>
        <tissue evidence="4">Blood</tissue>
    </source>
</reference>
<feature type="compositionally biased region" description="Basic and acidic residues" evidence="1">
    <location>
        <begin position="1"/>
        <end position="11"/>
    </location>
</feature>
<dbReference type="InterPro" id="IPR000219">
    <property type="entry name" value="DH_dom"/>
</dbReference>
<evidence type="ECO:0000313" key="4">
    <source>
        <dbReference type="RefSeq" id="XP_022422780.1"/>
    </source>
</evidence>
<dbReference type="PROSITE" id="PS50010">
    <property type="entry name" value="DH_2"/>
    <property type="match status" value="1"/>
</dbReference>
<name>A0A2Y9ML98_DELLE</name>
<dbReference type="GO" id="GO:0005085">
    <property type="term" value="F:guanyl-nucleotide exchange factor activity"/>
    <property type="evidence" value="ECO:0007669"/>
    <property type="project" value="InterPro"/>
</dbReference>
<dbReference type="PANTHER" id="PTHR22834:SF17">
    <property type="entry name" value="RHO GUANINE NUCLEOTIDE EXCHANGE FACTOR 38"/>
    <property type="match status" value="1"/>
</dbReference>
<proteinExistence type="predicted"/>